<proteinExistence type="predicted"/>
<gene>
    <name evidence="1" type="ORF">BD626DRAFT_244838</name>
</gene>
<reference evidence="1 2" key="1">
    <citation type="journal article" date="2019" name="New Phytol.">
        <title>Comparative genomics reveals unique wood-decay strategies and fruiting body development in the Schizophyllaceae.</title>
        <authorList>
            <person name="Almasi E."/>
            <person name="Sahu N."/>
            <person name="Krizsan K."/>
            <person name="Balint B."/>
            <person name="Kovacs G.M."/>
            <person name="Kiss B."/>
            <person name="Cseklye J."/>
            <person name="Drula E."/>
            <person name="Henrissat B."/>
            <person name="Nagy I."/>
            <person name="Chovatia M."/>
            <person name="Adam C."/>
            <person name="LaButti K."/>
            <person name="Lipzen A."/>
            <person name="Riley R."/>
            <person name="Grigoriev I.V."/>
            <person name="Nagy L.G."/>
        </authorList>
    </citation>
    <scope>NUCLEOTIDE SEQUENCE [LARGE SCALE GENOMIC DNA]</scope>
    <source>
        <strain evidence="1 2">NL-1724</strain>
    </source>
</reference>
<name>A0A550BVT5_9AGAR</name>
<dbReference type="EMBL" id="VDMD01000063">
    <property type="protein sequence ID" value="TRM56670.1"/>
    <property type="molecule type" value="Genomic_DNA"/>
</dbReference>
<accession>A0A550BVT5</accession>
<sequence length="185" mass="19775">MSWDRAGILADDFGSLGPGRAATLATLACRAVYLRVALSTHACRAVCSCVSRCLLLRVALSTLACYRLAAQVARRRAQNRKMQAKCPGTRAGMSSAQWRLLGSGVGGAERRRGLCTSVVWSRGTAALETRSQHKPPPVKKAEWKSIWAGVVREFLQSASSGDSAECWGGSGLARDGWAEGVSFEC</sequence>
<comment type="caution">
    <text evidence="1">The sequence shown here is derived from an EMBL/GenBank/DDBJ whole genome shotgun (WGS) entry which is preliminary data.</text>
</comment>
<evidence type="ECO:0000313" key="1">
    <source>
        <dbReference type="EMBL" id="TRM56670.1"/>
    </source>
</evidence>
<keyword evidence="2" id="KW-1185">Reference proteome</keyword>
<organism evidence="1 2">
    <name type="scientific">Schizophyllum amplum</name>
    <dbReference type="NCBI Taxonomy" id="97359"/>
    <lineage>
        <taxon>Eukaryota</taxon>
        <taxon>Fungi</taxon>
        <taxon>Dikarya</taxon>
        <taxon>Basidiomycota</taxon>
        <taxon>Agaricomycotina</taxon>
        <taxon>Agaricomycetes</taxon>
        <taxon>Agaricomycetidae</taxon>
        <taxon>Agaricales</taxon>
        <taxon>Schizophyllaceae</taxon>
        <taxon>Schizophyllum</taxon>
    </lineage>
</organism>
<dbReference type="Proteomes" id="UP000320762">
    <property type="component" value="Unassembled WGS sequence"/>
</dbReference>
<protein>
    <submittedName>
        <fullName evidence="1">Uncharacterized protein</fullName>
    </submittedName>
</protein>
<evidence type="ECO:0000313" key="2">
    <source>
        <dbReference type="Proteomes" id="UP000320762"/>
    </source>
</evidence>
<dbReference type="AlphaFoldDB" id="A0A550BVT5"/>